<dbReference type="RefSeq" id="XP_025345692.1">
    <property type="nucleotide sequence ID" value="XM_025493299.1"/>
</dbReference>
<proteinExistence type="predicted"/>
<dbReference type="EMBL" id="KZ819336">
    <property type="protein sequence ID" value="PWN18532.1"/>
    <property type="molecule type" value="Genomic_DNA"/>
</dbReference>
<feature type="transmembrane region" description="Helical" evidence="2">
    <location>
        <begin position="263"/>
        <end position="288"/>
    </location>
</feature>
<reference evidence="3 4" key="1">
    <citation type="journal article" date="2018" name="Mol. Biol. Evol.">
        <title>Broad Genomic Sampling Reveals a Smut Pathogenic Ancestry of the Fungal Clade Ustilaginomycotina.</title>
        <authorList>
            <person name="Kijpornyongpan T."/>
            <person name="Mondo S.J."/>
            <person name="Barry K."/>
            <person name="Sandor L."/>
            <person name="Lee J."/>
            <person name="Lipzen A."/>
            <person name="Pangilinan J."/>
            <person name="LaButti K."/>
            <person name="Hainaut M."/>
            <person name="Henrissat B."/>
            <person name="Grigoriev I.V."/>
            <person name="Spatafora J.W."/>
            <person name="Aime M.C."/>
        </authorList>
    </citation>
    <scope>NUCLEOTIDE SEQUENCE [LARGE SCALE GENOMIC DNA]</scope>
    <source>
        <strain evidence="3 4">MCA 4718</strain>
    </source>
</reference>
<organism evidence="3 4">
    <name type="scientific">Pseudomicrostroma glucosiphilum</name>
    <dbReference type="NCBI Taxonomy" id="1684307"/>
    <lineage>
        <taxon>Eukaryota</taxon>
        <taxon>Fungi</taxon>
        <taxon>Dikarya</taxon>
        <taxon>Basidiomycota</taxon>
        <taxon>Ustilaginomycotina</taxon>
        <taxon>Exobasidiomycetes</taxon>
        <taxon>Microstromatales</taxon>
        <taxon>Microstromatales incertae sedis</taxon>
        <taxon>Pseudomicrostroma</taxon>
    </lineage>
</organism>
<feature type="transmembrane region" description="Helical" evidence="2">
    <location>
        <begin position="300"/>
        <end position="322"/>
    </location>
</feature>
<evidence type="ECO:0008006" key="5">
    <source>
        <dbReference type="Google" id="ProtNLM"/>
    </source>
</evidence>
<dbReference type="Proteomes" id="UP000245942">
    <property type="component" value="Unassembled WGS sequence"/>
</dbReference>
<name>A0A316TZC3_9BASI</name>
<keyword evidence="4" id="KW-1185">Reference proteome</keyword>
<evidence type="ECO:0000313" key="3">
    <source>
        <dbReference type="EMBL" id="PWN18532.1"/>
    </source>
</evidence>
<gene>
    <name evidence="3" type="ORF">BCV69DRAFT_285154</name>
</gene>
<sequence>MINQRWLKTALVAEVPVLIVTLALLSWALYALNDAATFIGMVSISNPYPNKHQAKYGLDLGTQIVTLTTTFTDLTYLYSPVIVYATRTRSVYYQNTSTTVVIRQTSQMFLGTTSGTITATQTSTLWPAYGGTAPYGDIYSQAHVNPSSLKVWSSGEYDAYLSSAGLLPSTVGTPPASVTQSSRTTTTSVPTASATPAPERRDGSWSEGYTYHAMQDGLYNDDADNEYFLPLWLGAFAACLAVIVLRLIVNVAYVCMTPRKPTAVLLLCTAAIAFLVLSACGISAWSYFVLIQHLRAPEVLATFIFYIISTIATVPVLVAGAFELQRYKREARFKPKETIVLQEMTGEQVDRGEVDSANTASDHQPPPAYEK</sequence>
<feature type="compositionally biased region" description="Low complexity" evidence="1">
    <location>
        <begin position="176"/>
        <end position="197"/>
    </location>
</feature>
<accession>A0A316TZC3</accession>
<feature type="region of interest" description="Disordered" evidence="1">
    <location>
        <begin position="172"/>
        <end position="204"/>
    </location>
</feature>
<protein>
    <recommendedName>
        <fullName evidence="5">Pali-domain-containing protein</fullName>
    </recommendedName>
</protein>
<dbReference type="GeneID" id="37015033"/>
<evidence type="ECO:0000313" key="4">
    <source>
        <dbReference type="Proteomes" id="UP000245942"/>
    </source>
</evidence>
<evidence type="ECO:0000256" key="2">
    <source>
        <dbReference type="SAM" id="Phobius"/>
    </source>
</evidence>
<keyword evidence="2" id="KW-1133">Transmembrane helix</keyword>
<dbReference type="AlphaFoldDB" id="A0A316TZC3"/>
<feature type="region of interest" description="Disordered" evidence="1">
    <location>
        <begin position="345"/>
        <end position="371"/>
    </location>
</feature>
<evidence type="ECO:0000256" key="1">
    <source>
        <dbReference type="SAM" id="MobiDB-lite"/>
    </source>
</evidence>
<keyword evidence="2" id="KW-0812">Transmembrane</keyword>
<keyword evidence="2" id="KW-0472">Membrane</keyword>
<feature type="transmembrane region" description="Helical" evidence="2">
    <location>
        <begin position="231"/>
        <end position="256"/>
    </location>
</feature>
<feature type="transmembrane region" description="Helical" evidence="2">
    <location>
        <begin position="12"/>
        <end position="32"/>
    </location>
</feature>